<protein>
    <submittedName>
        <fullName evidence="1">Uncharacterized protein</fullName>
    </submittedName>
</protein>
<sequence length="76" mass="8436">MSWHHANVSDNNFYYASDSFIANETYISSSIRPTYAKIAGPAQLPVTQYAVLEPSTKLDGLFLIINRAISLIIMLA</sequence>
<reference evidence="1 2" key="1">
    <citation type="submission" date="2018-03" db="EMBL/GenBank/DDBJ databases">
        <title>Massilia armeniaca sp. nov., isolated from desert soil.</title>
        <authorList>
            <person name="Huang H."/>
            <person name="Ren M."/>
        </authorList>
    </citation>
    <scope>NUCLEOTIDE SEQUENCE [LARGE SCALE GENOMIC DNA]</scope>
    <source>
        <strain evidence="1 2">ZMN-3</strain>
    </source>
</reference>
<organism evidence="1 2">
    <name type="scientific">Pseudoduganella armeniaca</name>
    <dbReference type="NCBI Taxonomy" id="2072590"/>
    <lineage>
        <taxon>Bacteria</taxon>
        <taxon>Pseudomonadati</taxon>
        <taxon>Pseudomonadota</taxon>
        <taxon>Betaproteobacteria</taxon>
        <taxon>Burkholderiales</taxon>
        <taxon>Oxalobacteraceae</taxon>
        <taxon>Telluria group</taxon>
        <taxon>Pseudoduganella</taxon>
    </lineage>
</organism>
<name>A0A2R4C928_9BURK</name>
<gene>
    <name evidence="1" type="ORF">C9I28_10760</name>
</gene>
<accession>A0A2R4C928</accession>
<evidence type="ECO:0000313" key="1">
    <source>
        <dbReference type="EMBL" id="AVR96144.1"/>
    </source>
</evidence>
<dbReference type="EMBL" id="CP028324">
    <property type="protein sequence ID" value="AVR96144.1"/>
    <property type="molecule type" value="Genomic_DNA"/>
</dbReference>
<dbReference type="AlphaFoldDB" id="A0A2R4C928"/>
<proteinExistence type="predicted"/>
<dbReference type="Proteomes" id="UP000240505">
    <property type="component" value="Chromosome"/>
</dbReference>
<keyword evidence="2" id="KW-1185">Reference proteome</keyword>
<dbReference type="KEGG" id="masz:C9I28_10760"/>
<evidence type="ECO:0000313" key="2">
    <source>
        <dbReference type="Proteomes" id="UP000240505"/>
    </source>
</evidence>